<keyword evidence="9 19" id="KW-0573">Peptidoglycan synthesis</keyword>
<organism evidence="24 25">
    <name type="scientific">Paenibacillus woosongensis</name>
    <dbReference type="NCBI Taxonomy" id="307580"/>
    <lineage>
        <taxon>Bacteria</taxon>
        <taxon>Bacillati</taxon>
        <taxon>Bacillota</taxon>
        <taxon>Bacilli</taxon>
        <taxon>Bacillales</taxon>
        <taxon>Paenibacillaceae</taxon>
        <taxon>Paenibacillus</taxon>
    </lineage>
</organism>
<evidence type="ECO:0000256" key="15">
    <source>
        <dbReference type="ARBA" id="ARBA00072883"/>
    </source>
</evidence>
<feature type="short sequence motif" description="Meso-diaminopimelate recognition motif" evidence="19">
    <location>
        <begin position="410"/>
        <end position="413"/>
    </location>
</feature>
<comment type="function">
    <text evidence="13 19">Catalyzes the addition of meso-diaminopimelic acid to the nucleotide precursor UDP-N-acetylmuramoyl-L-alanyl-D-glutamate (UMAG) in the biosynthesis of bacterial cell-wall peptidoglycan.</text>
</comment>
<evidence type="ECO:0000256" key="16">
    <source>
        <dbReference type="ARBA" id="ARBA00075482"/>
    </source>
</evidence>
<feature type="binding site" evidence="19">
    <location>
        <position position="184"/>
    </location>
    <ligand>
        <name>UDP-N-acetyl-alpha-D-muramoyl-L-alanyl-D-glutamate</name>
        <dbReference type="ChEBI" id="CHEBI:83900"/>
    </ligand>
</feature>
<dbReference type="Gene3D" id="3.90.190.20">
    <property type="entry name" value="Mur ligase, C-terminal domain"/>
    <property type="match status" value="1"/>
</dbReference>
<keyword evidence="7 19" id="KW-0067">ATP-binding</keyword>
<dbReference type="Pfam" id="PF01225">
    <property type="entry name" value="Mur_ligase"/>
    <property type="match status" value="1"/>
</dbReference>
<evidence type="ECO:0000256" key="6">
    <source>
        <dbReference type="ARBA" id="ARBA00022741"/>
    </source>
</evidence>
<feature type="domain" description="Mur ligase C-terminal" evidence="22">
    <location>
        <begin position="337"/>
        <end position="467"/>
    </location>
</feature>
<dbReference type="InterPro" id="IPR035911">
    <property type="entry name" value="MurE/MurF_N"/>
</dbReference>
<comment type="caution">
    <text evidence="24">The sequence shown here is derived from an EMBL/GenBank/DDBJ whole genome shotgun (WGS) entry which is preliminary data.</text>
</comment>
<comment type="subcellular location">
    <subcellularLocation>
        <location evidence="19 20">Cytoplasm</location>
    </subcellularLocation>
</comment>
<feature type="binding site" evidence="19">
    <location>
        <position position="186"/>
    </location>
    <ligand>
        <name>UDP-N-acetyl-alpha-D-muramoyl-L-alanyl-D-glutamate</name>
        <dbReference type="ChEBI" id="CHEBI:83900"/>
    </ligand>
</feature>
<evidence type="ECO:0000259" key="21">
    <source>
        <dbReference type="Pfam" id="PF01225"/>
    </source>
</evidence>
<dbReference type="GO" id="GO:0051301">
    <property type="term" value="P:cell division"/>
    <property type="evidence" value="ECO:0007669"/>
    <property type="project" value="UniProtKB-KW"/>
</dbReference>
<evidence type="ECO:0000313" key="24">
    <source>
        <dbReference type="EMBL" id="MUG45009.1"/>
    </source>
</evidence>
<dbReference type="GO" id="GO:0004326">
    <property type="term" value="F:tetrahydrofolylpolyglutamate synthase activity"/>
    <property type="evidence" value="ECO:0007669"/>
    <property type="project" value="InterPro"/>
</dbReference>
<evidence type="ECO:0000256" key="17">
    <source>
        <dbReference type="ARBA" id="ARBA00076158"/>
    </source>
</evidence>
<feature type="binding site" evidence="19">
    <location>
        <position position="178"/>
    </location>
    <ligand>
        <name>UDP-N-acetyl-alpha-D-muramoyl-L-alanyl-D-glutamate</name>
        <dbReference type="ChEBI" id="CHEBI:83900"/>
    </ligand>
</feature>
<keyword evidence="6 19" id="KW-0547">Nucleotide-binding</keyword>
<dbReference type="GO" id="GO:0009252">
    <property type="term" value="P:peptidoglycan biosynthetic process"/>
    <property type="evidence" value="ECO:0007669"/>
    <property type="project" value="UniProtKB-UniRule"/>
</dbReference>
<keyword evidence="8 19" id="KW-0133">Cell shape</keyword>
<dbReference type="InterPro" id="IPR005761">
    <property type="entry name" value="UDP-N-AcMur-Glu-dNH2Pim_ligase"/>
</dbReference>
<dbReference type="Pfam" id="PF08245">
    <property type="entry name" value="Mur_ligase_M"/>
    <property type="match status" value="1"/>
</dbReference>
<evidence type="ECO:0000256" key="13">
    <source>
        <dbReference type="ARBA" id="ARBA00056782"/>
    </source>
</evidence>
<evidence type="ECO:0000256" key="14">
    <source>
        <dbReference type="ARBA" id="ARBA00066633"/>
    </source>
</evidence>
<evidence type="ECO:0000256" key="10">
    <source>
        <dbReference type="ARBA" id="ARBA00023306"/>
    </source>
</evidence>
<dbReference type="NCBIfam" id="NF001126">
    <property type="entry name" value="PRK00139.1-4"/>
    <property type="match status" value="1"/>
</dbReference>
<keyword evidence="11 19" id="KW-0961">Cell wall biogenesis/degradation</keyword>
<dbReference type="GO" id="GO:0005524">
    <property type="term" value="F:ATP binding"/>
    <property type="evidence" value="ECO:0007669"/>
    <property type="project" value="UniProtKB-UniRule"/>
</dbReference>
<dbReference type="SUPFAM" id="SSF63418">
    <property type="entry name" value="MurE/MurF N-terminal domain"/>
    <property type="match status" value="1"/>
</dbReference>
<evidence type="ECO:0000256" key="8">
    <source>
        <dbReference type="ARBA" id="ARBA00022960"/>
    </source>
</evidence>
<dbReference type="GO" id="GO:0008360">
    <property type="term" value="P:regulation of cell shape"/>
    <property type="evidence" value="ECO:0007669"/>
    <property type="project" value="UniProtKB-KW"/>
</dbReference>
<feature type="domain" description="Mur ligase central" evidence="23">
    <location>
        <begin position="107"/>
        <end position="315"/>
    </location>
</feature>
<gene>
    <name evidence="19" type="primary">murE</name>
    <name evidence="24" type="ORF">GNP95_08375</name>
</gene>
<evidence type="ECO:0000256" key="12">
    <source>
        <dbReference type="ARBA" id="ARBA00050251"/>
    </source>
</evidence>
<keyword evidence="5 19" id="KW-0132">Cell division</keyword>
<dbReference type="EC" id="6.3.2.13" evidence="14 19"/>
<accession>A0A7X2YZV2</accession>
<evidence type="ECO:0000256" key="11">
    <source>
        <dbReference type="ARBA" id="ARBA00023316"/>
    </source>
</evidence>
<evidence type="ECO:0000256" key="2">
    <source>
        <dbReference type="ARBA" id="ARBA00005898"/>
    </source>
</evidence>
<dbReference type="InterPro" id="IPR018109">
    <property type="entry name" value="Folylpolyglutamate_synth_CS"/>
</dbReference>
<evidence type="ECO:0000256" key="3">
    <source>
        <dbReference type="ARBA" id="ARBA00022490"/>
    </source>
</evidence>
<name>A0A7X2YZV2_9BACL</name>
<dbReference type="InterPro" id="IPR000713">
    <property type="entry name" value="Mur_ligase_N"/>
</dbReference>
<keyword evidence="10 19" id="KW-0131">Cell cycle</keyword>
<dbReference type="Pfam" id="PF02875">
    <property type="entry name" value="Mur_ligase_C"/>
    <property type="match status" value="1"/>
</dbReference>
<feature type="binding site" evidence="19">
    <location>
        <begin position="109"/>
        <end position="115"/>
    </location>
    <ligand>
        <name>ATP</name>
        <dbReference type="ChEBI" id="CHEBI:30616"/>
    </ligand>
</feature>
<dbReference type="PROSITE" id="PS01011">
    <property type="entry name" value="FOLYLPOLYGLU_SYNT_1"/>
    <property type="match status" value="1"/>
</dbReference>
<evidence type="ECO:0000256" key="20">
    <source>
        <dbReference type="RuleBase" id="RU004135"/>
    </source>
</evidence>
<dbReference type="PANTHER" id="PTHR23135:SF4">
    <property type="entry name" value="UDP-N-ACETYLMURAMOYL-L-ALANYL-D-GLUTAMATE--2,6-DIAMINOPIMELATE LIGASE MURE HOMOLOG, CHLOROPLASTIC"/>
    <property type="match status" value="1"/>
</dbReference>
<feature type="binding site" evidence="19">
    <location>
        <position position="469"/>
    </location>
    <ligand>
        <name>meso-2,6-diaminopimelate</name>
        <dbReference type="ChEBI" id="CHEBI:57791"/>
    </ligand>
</feature>
<comment type="similarity">
    <text evidence="2 19">Belongs to the MurCDEF family. MurE subfamily.</text>
</comment>
<comment type="catalytic activity">
    <reaction evidence="12 19">
        <text>UDP-N-acetyl-alpha-D-muramoyl-L-alanyl-D-glutamate + meso-2,6-diaminopimelate + ATP = UDP-N-acetyl-alpha-D-muramoyl-L-alanyl-gamma-D-glutamyl-meso-2,6-diaminopimelate + ADP + phosphate + H(+)</text>
        <dbReference type="Rhea" id="RHEA:23676"/>
        <dbReference type="ChEBI" id="CHEBI:15378"/>
        <dbReference type="ChEBI" id="CHEBI:30616"/>
        <dbReference type="ChEBI" id="CHEBI:43474"/>
        <dbReference type="ChEBI" id="CHEBI:57791"/>
        <dbReference type="ChEBI" id="CHEBI:83900"/>
        <dbReference type="ChEBI" id="CHEBI:83905"/>
        <dbReference type="ChEBI" id="CHEBI:456216"/>
        <dbReference type="EC" id="6.3.2.13"/>
    </reaction>
</comment>
<dbReference type="NCBIfam" id="NF001124">
    <property type="entry name" value="PRK00139.1-2"/>
    <property type="match status" value="1"/>
</dbReference>
<proteinExistence type="inferred from homology"/>
<evidence type="ECO:0000259" key="22">
    <source>
        <dbReference type="Pfam" id="PF02875"/>
    </source>
</evidence>
<comment type="cofactor">
    <cofactor evidence="19">
        <name>Mg(2+)</name>
        <dbReference type="ChEBI" id="CHEBI:18420"/>
    </cofactor>
</comment>
<protein>
    <recommendedName>
        <fullName evidence="15 19">UDP-N-acetylmuramoyl-L-alanyl-D-glutamate--2,6-diaminopimelate ligase</fullName>
        <ecNumber evidence="14 19">6.3.2.13</ecNumber>
    </recommendedName>
    <alternativeName>
        <fullName evidence="16 19">Meso-A2pm-adding enzyme</fullName>
    </alternativeName>
    <alternativeName>
        <fullName evidence="17 19">Meso-diaminopimelate-adding enzyme</fullName>
    </alternativeName>
    <alternativeName>
        <fullName evidence="18 19">UDP-MurNAc-L-Ala-D-Glu:meso-diaminopimelate ligase</fullName>
    </alternativeName>
    <alternativeName>
        <fullName evidence="19">UDP-MurNAc-tripeptide synthetase</fullName>
    </alternativeName>
    <alternativeName>
        <fullName evidence="19">UDP-N-acetylmuramyl-tripeptide synthetase</fullName>
    </alternativeName>
</protein>
<feature type="binding site" evidence="19">
    <location>
        <begin position="151"/>
        <end position="152"/>
    </location>
    <ligand>
        <name>UDP-N-acetyl-alpha-D-muramoyl-L-alanyl-D-glutamate</name>
        <dbReference type="ChEBI" id="CHEBI:83900"/>
    </ligand>
</feature>
<evidence type="ECO:0000256" key="5">
    <source>
        <dbReference type="ARBA" id="ARBA00022618"/>
    </source>
</evidence>
<dbReference type="Gene3D" id="3.40.1390.10">
    <property type="entry name" value="MurE/MurF, N-terminal domain"/>
    <property type="match status" value="1"/>
</dbReference>
<dbReference type="UniPathway" id="UPA00219"/>
<dbReference type="FunFam" id="3.90.190.20:FF:000006">
    <property type="entry name" value="UDP-N-acetylmuramoyl-L-alanyl-D-glutamate--2,6-diaminopimelate ligase"/>
    <property type="match status" value="1"/>
</dbReference>
<comment type="PTM">
    <text evidence="19">Carboxylation is probably crucial for Mg(2+) binding and, consequently, for the gamma-phosphate positioning of ATP.</text>
</comment>
<feature type="binding site" evidence="19">
    <location>
        <position position="465"/>
    </location>
    <ligand>
        <name>meso-2,6-diaminopimelate</name>
        <dbReference type="ChEBI" id="CHEBI:57791"/>
    </ligand>
</feature>
<reference evidence="24 25" key="1">
    <citation type="submission" date="2019-11" db="EMBL/GenBank/DDBJ databases">
        <title>Draft genome sequences of five Paenibacillus species of dairy origin.</title>
        <authorList>
            <person name="Olajide A.M."/>
            <person name="Chen S."/>
            <person name="Lapointe G."/>
        </authorList>
    </citation>
    <scope>NUCLEOTIDE SEQUENCE [LARGE SCALE GENOMIC DNA]</scope>
    <source>
        <strain evidence="24 25">12CR55</strain>
    </source>
</reference>
<dbReference type="GO" id="GO:0071555">
    <property type="term" value="P:cell wall organization"/>
    <property type="evidence" value="ECO:0007669"/>
    <property type="project" value="UniProtKB-KW"/>
</dbReference>
<dbReference type="InterPro" id="IPR004101">
    <property type="entry name" value="Mur_ligase_C"/>
</dbReference>
<dbReference type="RefSeq" id="WP_155610397.1">
    <property type="nucleotide sequence ID" value="NZ_WNZW01000002.1"/>
</dbReference>
<keyword evidence="19" id="KW-0460">Magnesium</keyword>
<feature type="binding site" evidence="19">
    <location>
        <begin position="410"/>
        <end position="413"/>
    </location>
    <ligand>
        <name>meso-2,6-diaminopimelate</name>
        <dbReference type="ChEBI" id="CHEBI:57791"/>
    </ligand>
</feature>
<dbReference type="OrthoDB" id="9800958at2"/>
<dbReference type="SUPFAM" id="SSF53623">
    <property type="entry name" value="MurD-like peptide ligases, catalytic domain"/>
    <property type="match status" value="1"/>
</dbReference>
<evidence type="ECO:0000256" key="19">
    <source>
        <dbReference type="HAMAP-Rule" id="MF_00208"/>
    </source>
</evidence>
<evidence type="ECO:0000313" key="25">
    <source>
        <dbReference type="Proteomes" id="UP000447876"/>
    </source>
</evidence>
<keyword evidence="3 19" id="KW-0963">Cytoplasm</keyword>
<dbReference type="HAMAP" id="MF_00208">
    <property type="entry name" value="MurE"/>
    <property type="match status" value="1"/>
</dbReference>
<evidence type="ECO:0000259" key="23">
    <source>
        <dbReference type="Pfam" id="PF08245"/>
    </source>
</evidence>
<feature type="domain" description="Mur ligase N-terminal catalytic" evidence="21">
    <location>
        <begin position="25"/>
        <end position="95"/>
    </location>
</feature>
<evidence type="ECO:0000256" key="7">
    <source>
        <dbReference type="ARBA" id="ARBA00022840"/>
    </source>
</evidence>
<evidence type="ECO:0000256" key="18">
    <source>
        <dbReference type="ARBA" id="ARBA00081560"/>
    </source>
</evidence>
<keyword evidence="4 19" id="KW-0436">Ligase</keyword>
<dbReference type="InterPro" id="IPR013221">
    <property type="entry name" value="Mur_ligase_cen"/>
</dbReference>
<dbReference type="PANTHER" id="PTHR23135">
    <property type="entry name" value="MUR LIGASE FAMILY MEMBER"/>
    <property type="match status" value="1"/>
</dbReference>
<dbReference type="InterPro" id="IPR036565">
    <property type="entry name" value="Mur-like_cat_sf"/>
</dbReference>
<feature type="binding site" evidence="19">
    <location>
        <position position="30"/>
    </location>
    <ligand>
        <name>UDP-N-acetyl-alpha-D-muramoyl-L-alanyl-D-glutamate</name>
        <dbReference type="ChEBI" id="CHEBI:83900"/>
    </ligand>
</feature>
<evidence type="ECO:0000256" key="1">
    <source>
        <dbReference type="ARBA" id="ARBA00004752"/>
    </source>
</evidence>
<dbReference type="AlphaFoldDB" id="A0A7X2YZV2"/>
<comment type="pathway">
    <text evidence="1 19 20">Cell wall biogenesis; peptidoglycan biosynthesis.</text>
</comment>
<sequence length="496" mass="54288">MLLTELATYLITSRIHGNKETACAGIAIDSRRVNAGDLFVCLPGHTVDGHDFAPEAARRGAAALVVERYLEHVDLPQLQVKDSRLAMAILSNVFYQTPSSRLKVIGVTGTNGKTTTTYLIERILADQGSNTGLIGTIERKYGGQTFPMPGTTPESLDLQRYLAEMVQSDVDYCVMEVSSHALEQGRVKGTRFRTAIFTNLTQDHLDYHHTMEEYRAAKGLFFSRLGNIYEEDPDLRSYAVINADDPVSAYFAQQTAAEVITYGVEHAADIRASDIAITARGTTFHVDTFQGSADIALRMVGKFNVYNALAAIAAALLEGVPLNRIKESLEAVKGVDGRVEAVDEGQPFAVIVDYAHTPDGLENVLRTVGEFAEGRVICVFGCGGDRDKTKRPVMGKIAAKYAQYVIVTSDNPRTEDPVAILNDIAAGLVEDGVDEKRYELVVDRREAIRKAIEMASNEDVVLIAGKGHETYQLIGTEVHDFDDRIVAKEAIRGLNK</sequence>
<dbReference type="Gene3D" id="3.40.1190.10">
    <property type="entry name" value="Mur-like, catalytic domain"/>
    <property type="match status" value="1"/>
</dbReference>
<dbReference type="GO" id="GO:0000287">
    <property type="term" value="F:magnesium ion binding"/>
    <property type="evidence" value="ECO:0007669"/>
    <property type="project" value="UniProtKB-UniRule"/>
</dbReference>
<dbReference type="NCBIfam" id="TIGR01085">
    <property type="entry name" value="murE"/>
    <property type="match status" value="1"/>
</dbReference>
<comment type="caution">
    <text evidence="19">Lacks conserved residue(s) required for the propagation of feature annotation.</text>
</comment>
<dbReference type="EMBL" id="WNZW01000002">
    <property type="protein sequence ID" value="MUG45009.1"/>
    <property type="molecule type" value="Genomic_DNA"/>
</dbReference>
<evidence type="ECO:0000256" key="4">
    <source>
        <dbReference type="ARBA" id="ARBA00022598"/>
    </source>
</evidence>
<evidence type="ECO:0000256" key="9">
    <source>
        <dbReference type="ARBA" id="ARBA00022984"/>
    </source>
</evidence>
<dbReference type="GO" id="GO:0005737">
    <property type="term" value="C:cytoplasm"/>
    <property type="evidence" value="ECO:0007669"/>
    <property type="project" value="UniProtKB-SubCell"/>
</dbReference>
<dbReference type="SUPFAM" id="SSF53244">
    <property type="entry name" value="MurD-like peptide ligases, peptide-binding domain"/>
    <property type="match status" value="1"/>
</dbReference>
<dbReference type="GO" id="GO:0008765">
    <property type="term" value="F:UDP-N-acetylmuramoylalanyl-D-glutamate-2,6-diaminopimelate ligase activity"/>
    <property type="evidence" value="ECO:0007669"/>
    <property type="project" value="UniProtKB-UniRule"/>
</dbReference>
<feature type="modified residue" description="N6-carboxylysine" evidence="19">
    <location>
        <position position="218"/>
    </location>
</feature>
<feature type="binding site" evidence="19">
    <location>
        <position position="386"/>
    </location>
    <ligand>
        <name>meso-2,6-diaminopimelate</name>
        <dbReference type="ChEBI" id="CHEBI:57791"/>
    </ligand>
</feature>
<dbReference type="InterPro" id="IPR036615">
    <property type="entry name" value="Mur_ligase_C_dom_sf"/>
</dbReference>
<dbReference type="Proteomes" id="UP000447876">
    <property type="component" value="Unassembled WGS sequence"/>
</dbReference>